<keyword evidence="2" id="KW-1185">Reference proteome</keyword>
<evidence type="ECO:0000313" key="2">
    <source>
        <dbReference type="Proteomes" id="UP000004095"/>
    </source>
</evidence>
<evidence type="ECO:0000313" key="1">
    <source>
        <dbReference type="EMBL" id="EAY29197.1"/>
    </source>
</evidence>
<dbReference type="EMBL" id="AAWS01000012">
    <property type="protein sequence ID" value="EAY29197.1"/>
    <property type="molecule type" value="Genomic_DNA"/>
</dbReference>
<protein>
    <recommendedName>
        <fullName evidence="3">Protein SirB1 N-terminal domain-containing protein</fullName>
    </recommendedName>
</protein>
<dbReference type="RefSeq" id="WP_002696837.1">
    <property type="nucleotide sequence ID" value="NZ_AAWS01000012.1"/>
</dbReference>
<comment type="caution">
    <text evidence="1">The sequence shown here is derived from an EMBL/GenBank/DDBJ whole genome shotgun (WGS) entry which is preliminary data.</text>
</comment>
<dbReference type="AlphaFoldDB" id="A1ZKH1"/>
<accession>A1ZKH1</accession>
<sequence>MKKIIITIVTWGLLGGMTGFTQSKQYLKRRITQLIQNPVVSTHHIHQQLEGYIKYLATKRTRYKNERKFLKYLFFSTHKKFLKKYEMYQNFSEIFSEEQKYNCVSGTTLYALILQELGYQYSIRETAFHVYLIVHTPNYPKILFDSTDPHHGFLYNPYVVRKRERHYTKNNQHKFNQEITLSQLIGLQYYNQGVHHFNKKIFGKALVKLSKAYQHYPSSRIKALQELAQSFYKSTLAER</sequence>
<dbReference type="Proteomes" id="UP000004095">
    <property type="component" value="Unassembled WGS sequence"/>
</dbReference>
<organism evidence="1 2">
    <name type="scientific">Microscilla marina ATCC 23134</name>
    <dbReference type="NCBI Taxonomy" id="313606"/>
    <lineage>
        <taxon>Bacteria</taxon>
        <taxon>Pseudomonadati</taxon>
        <taxon>Bacteroidota</taxon>
        <taxon>Cytophagia</taxon>
        <taxon>Cytophagales</taxon>
        <taxon>Microscillaceae</taxon>
        <taxon>Microscilla</taxon>
    </lineage>
</organism>
<evidence type="ECO:0008006" key="3">
    <source>
        <dbReference type="Google" id="ProtNLM"/>
    </source>
</evidence>
<name>A1ZKH1_MICM2</name>
<dbReference type="OrthoDB" id="1418365at2"/>
<proteinExistence type="predicted"/>
<dbReference type="eggNOG" id="ENOG50338QK">
    <property type="taxonomic scope" value="Bacteria"/>
</dbReference>
<reference evidence="1 2" key="1">
    <citation type="submission" date="2007-01" db="EMBL/GenBank/DDBJ databases">
        <authorList>
            <person name="Haygood M."/>
            <person name="Podell S."/>
            <person name="Anderson C."/>
            <person name="Hopkinson B."/>
            <person name="Roe K."/>
            <person name="Barbeau K."/>
            <person name="Gaasterland T."/>
            <person name="Ferriera S."/>
            <person name="Johnson J."/>
            <person name="Kravitz S."/>
            <person name="Beeson K."/>
            <person name="Sutton G."/>
            <person name="Rogers Y.-H."/>
            <person name="Friedman R."/>
            <person name="Frazier M."/>
            <person name="Venter J.C."/>
        </authorList>
    </citation>
    <scope>NUCLEOTIDE SEQUENCE [LARGE SCALE GENOMIC DNA]</scope>
    <source>
        <strain evidence="1 2">ATCC 23134</strain>
    </source>
</reference>
<gene>
    <name evidence="1" type="ORF">M23134_02388</name>
</gene>